<dbReference type="EMBL" id="JAKKPZ010000202">
    <property type="protein sequence ID" value="KAI1698843.1"/>
    <property type="molecule type" value="Genomic_DNA"/>
</dbReference>
<accession>A0AAD4QTA3</accession>
<reference evidence="1" key="1">
    <citation type="submission" date="2022-01" db="EMBL/GenBank/DDBJ databases">
        <title>Genome Sequence Resource for Two Populations of Ditylenchus destructor, the Migratory Endoparasitic Phytonematode.</title>
        <authorList>
            <person name="Zhang H."/>
            <person name="Lin R."/>
            <person name="Xie B."/>
        </authorList>
    </citation>
    <scope>NUCLEOTIDE SEQUENCE</scope>
    <source>
        <strain evidence="1">BazhouSP</strain>
    </source>
</reference>
<organism evidence="1 2">
    <name type="scientific">Ditylenchus destructor</name>
    <dbReference type="NCBI Taxonomy" id="166010"/>
    <lineage>
        <taxon>Eukaryota</taxon>
        <taxon>Metazoa</taxon>
        <taxon>Ecdysozoa</taxon>
        <taxon>Nematoda</taxon>
        <taxon>Chromadorea</taxon>
        <taxon>Rhabditida</taxon>
        <taxon>Tylenchina</taxon>
        <taxon>Tylenchomorpha</taxon>
        <taxon>Sphaerularioidea</taxon>
        <taxon>Anguinidae</taxon>
        <taxon>Anguininae</taxon>
        <taxon>Ditylenchus</taxon>
    </lineage>
</organism>
<proteinExistence type="predicted"/>
<dbReference type="Proteomes" id="UP001201812">
    <property type="component" value="Unassembled WGS sequence"/>
</dbReference>
<evidence type="ECO:0000313" key="1">
    <source>
        <dbReference type="EMBL" id="KAI1698843.1"/>
    </source>
</evidence>
<sequence>MSVEQQISKKYPQCDVLRLEARRHEYDPLAWIGIVKIFVLNRVTPVTVCSKGTCHNVRAKPHDLVLFAAEPFRGMAADRLELMQLMLKPNGDRPIDILLVDHPGMEYIALEYLAENLDKMAANLCQIDIVFHLPSHESGYTFEQFYEKLHQFLQRDQFAILKVNIDKESKSLNFFFLNVRKEYCVIKFLC</sequence>
<comment type="caution">
    <text evidence="1">The sequence shown here is derived from an EMBL/GenBank/DDBJ whole genome shotgun (WGS) entry which is preliminary data.</text>
</comment>
<name>A0AAD4QTA3_9BILA</name>
<gene>
    <name evidence="1" type="ORF">DdX_17680</name>
</gene>
<dbReference type="PANTHER" id="PTHR22989:SF3">
    <property type="entry name" value="METHYLTRANSFERASE FKBM DOMAIN-CONTAINING PROTEIN"/>
    <property type="match status" value="1"/>
</dbReference>
<evidence type="ECO:0000313" key="2">
    <source>
        <dbReference type="Proteomes" id="UP001201812"/>
    </source>
</evidence>
<dbReference type="AlphaFoldDB" id="A0AAD4QTA3"/>
<protein>
    <submittedName>
        <fullName evidence="1">Uncharacterized protein</fullName>
    </submittedName>
</protein>
<dbReference type="PANTHER" id="PTHR22989">
    <property type="entry name" value="UNCHARACTERIZED DUF13 C.ELEGANS"/>
    <property type="match status" value="1"/>
</dbReference>
<keyword evidence="2" id="KW-1185">Reference proteome</keyword>